<keyword evidence="2" id="KW-1133">Transmembrane helix</keyword>
<feature type="region of interest" description="Disordered" evidence="1">
    <location>
        <begin position="1"/>
        <end position="45"/>
    </location>
</feature>
<accession>A0A438MNK1</accession>
<keyword evidence="2" id="KW-0812">Transmembrane</keyword>
<proteinExistence type="predicted"/>
<dbReference type="RefSeq" id="WP_127939797.1">
    <property type="nucleotide sequence ID" value="NZ_SAUN01000001.1"/>
</dbReference>
<keyword evidence="2" id="KW-0472">Membrane</keyword>
<dbReference type="EMBL" id="SAUN01000001">
    <property type="protein sequence ID" value="RVX47343.1"/>
    <property type="molecule type" value="Genomic_DNA"/>
</dbReference>
<evidence type="ECO:0000313" key="3">
    <source>
        <dbReference type="EMBL" id="RVX47343.1"/>
    </source>
</evidence>
<dbReference type="AlphaFoldDB" id="A0A438MNK1"/>
<evidence type="ECO:0000256" key="2">
    <source>
        <dbReference type="SAM" id="Phobius"/>
    </source>
</evidence>
<dbReference type="Proteomes" id="UP000284824">
    <property type="component" value="Unassembled WGS sequence"/>
</dbReference>
<comment type="caution">
    <text evidence="3">The sequence shown here is derived from an EMBL/GenBank/DDBJ whole genome shotgun (WGS) entry which is preliminary data.</text>
</comment>
<dbReference type="OrthoDB" id="3528564at2"/>
<gene>
    <name evidence="3" type="ORF">EDD27_10273</name>
</gene>
<reference evidence="3 4" key="1">
    <citation type="submission" date="2019-01" db="EMBL/GenBank/DDBJ databases">
        <title>Sequencing the genomes of 1000 actinobacteria strains.</title>
        <authorList>
            <person name="Klenk H.-P."/>
        </authorList>
    </citation>
    <scope>NUCLEOTIDE SEQUENCE [LARGE SCALE GENOMIC DNA]</scope>
    <source>
        <strain evidence="3 4">DSM 43925</strain>
    </source>
</reference>
<name>A0A438MNK1_9ACTN</name>
<feature type="transmembrane region" description="Helical" evidence="2">
    <location>
        <begin position="169"/>
        <end position="188"/>
    </location>
</feature>
<organism evidence="3 4">
    <name type="scientific">Nonomuraea polychroma</name>
    <dbReference type="NCBI Taxonomy" id="46176"/>
    <lineage>
        <taxon>Bacteria</taxon>
        <taxon>Bacillati</taxon>
        <taxon>Actinomycetota</taxon>
        <taxon>Actinomycetes</taxon>
        <taxon>Streptosporangiales</taxon>
        <taxon>Streptosporangiaceae</taxon>
        <taxon>Nonomuraea</taxon>
    </lineage>
</organism>
<evidence type="ECO:0000313" key="4">
    <source>
        <dbReference type="Proteomes" id="UP000284824"/>
    </source>
</evidence>
<feature type="transmembrane region" description="Helical" evidence="2">
    <location>
        <begin position="208"/>
        <end position="228"/>
    </location>
</feature>
<protein>
    <submittedName>
        <fullName evidence="3">Uncharacterized protein</fullName>
    </submittedName>
</protein>
<evidence type="ECO:0000256" key="1">
    <source>
        <dbReference type="SAM" id="MobiDB-lite"/>
    </source>
</evidence>
<keyword evidence="4" id="KW-1185">Reference proteome</keyword>
<sequence>MSRDPYLDAINKGRGPTRDPYLDAVNRRSPLRPARPPSPSPTLGRVAPMAARSAESLSARVLSALRGLARLSPYMIPVVAVATMAAADEPAMAAAAATWKFGMASRLDDGVKNVMPRIVAASKSGWIAEDQEAFARAQGIFHREIGALRNTFSEVGGVIDEVAAGFRSFWLELGGTVLTAGSLLVAALRMKFSPVPTVSAAGMIMERLVGSMMLSATAIFAGMLGNMLKEGMQVLGSLVKKQHQFGFVFPGGGAAIDFSHATIDTRDLPSFQEPPAPGQLPVGHQDFEWIAPDVKTTT</sequence>